<evidence type="ECO:0000256" key="2">
    <source>
        <dbReference type="ARBA" id="ARBA00009035"/>
    </source>
</evidence>
<evidence type="ECO:0000313" key="5">
    <source>
        <dbReference type="Proteomes" id="UP000199626"/>
    </source>
</evidence>
<dbReference type="InterPro" id="IPR007358">
    <property type="entry name" value="Nucleoid_associated_NdpA"/>
</dbReference>
<gene>
    <name evidence="4" type="ORF">SAMN02927930_00108</name>
</gene>
<sequence>MPLYFFLQRMDFNASVVNYRIHRITANQRGHRVTMQADVKHSIIHQFYTNDGQIGLRLAPATLANDEDVHLLLSELTDVYHAKPSKGYARFINPEHDDVDTEQLSEFPPLLQAWRKGEDEFVTFSQRTAQILHQQLQHYGFLESGFLLIASYLERGHDHLVVAFLPNKEGVAIAPDLSVDRSSLLDINRVFLAATINLSEWQEEPESTSYISFLKGRVGRKIADFFLDFLGCTEGYNVKKQTQQLVETVQNYVQEHDLEPAQAQAVRQSVYEICDTSWKNDEPVRVADLSEQLAQAVTTGQSFADYTANLAQPLPEELRTDRSTVRKLVKFQGQGGGLSVGFDQQLLGERVEYHPATDTLTIRGTPPNLRDQLRRYFGIDS</sequence>
<reference evidence="5" key="1">
    <citation type="submission" date="2016-10" db="EMBL/GenBank/DDBJ databases">
        <authorList>
            <person name="Varghese N."/>
            <person name="Submissions S."/>
        </authorList>
    </citation>
    <scope>NUCLEOTIDE SEQUENCE [LARGE SCALE GENOMIC DNA]</scope>
    <source>
        <strain evidence="5">CGMCC 1.10824</strain>
    </source>
</reference>
<name>A0A1G6A3C6_9GAMM</name>
<evidence type="ECO:0000313" key="4">
    <source>
        <dbReference type="EMBL" id="SDB02948.1"/>
    </source>
</evidence>
<dbReference type="NCBIfam" id="NF001557">
    <property type="entry name" value="PRK00378.1"/>
    <property type="match status" value="1"/>
</dbReference>
<keyword evidence="5" id="KW-1185">Reference proteome</keyword>
<dbReference type="GO" id="GO:0003727">
    <property type="term" value="F:single-stranded RNA binding"/>
    <property type="evidence" value="ECO:0007669"/>
    <property type="project" value="TreeGrafter"/>
</dbReference>
<protein>
    <submittedName>
        <fullName evidence="4">Nucleoid-associated protein</fullName>
    </submittedName>
</protein>
<dbReference type="PANTHER" id="PTHR38772">
    <property type="match status" value="1"/>
</dbReference>
<comment type="subcellular location">
    <subcellularLocation>
        <location evidence="1">Cytoplasm</location>
        <location evidence="1">Nucleoid</location>
    </subcellularLocation>
</comment>
<dbReference type="STRING" id="1159017.SAMN02927930_00108"/>
<keyword evidence="3" id="KW-0963">Cytoplasm</keyword>
<dbReference type="AlphaFoldDB" id="A0A1G6A3C6"/>
<proteinExistence type="inferred from homology"/>
<evidence type="ECO:0000256" key="1">
    <source>
        <dbReference type="ARBA" id="ARBA00004453"/>
    </source>
</evidence>
<dbReference type="Pfam" id="PF04245">
    <property type="entry name" value="NA37"/>
    <property type="match status" value="1"/>
</dbReference>
<accession>A0A1G6A3C6</accession>
<dbReference type="PANTHER" id="PTHR38772:SF1">
    <property type="entry name" value="NUCLEOID-ASSOCIATED PROTEIN YEJK"/>
    <property type="match status" value="1"/>
</dbReference>
<dbReference type="GO" id="GO:0003690">
    <property type="term" value="F:double-stranded DNA binding"/>
    <property type="evidence" value="ECO:0007669"/>
    <property type="project" value="TreeGrafter"/>
</dbReference>
<dbReference type="GO" id="GO:0043590">
    <property type="term" value="C:bacterial nucleoid"/>
    <property type="evidence" value="ECO:0007669"/>
    <property type="project" value="TreeGrafter"/>
</dbReference>
<comment type="similarity">
    <text evidence="2">Belongs to the YejK family.</text>
</comment>
<dbReference type="Proteomes" id="UP000199626">
    <property type="component" value="Unassembled WGS sequence"/>
</dbReference>
<organism evidence="4 5">
    <name type="scientific">Pseudidiomarina indica</name>
    <dbReference type="NCBI Taxonomy" id="1159017"/>
    <lineage>
        <taxon>Bacteria</taxon>
        <taxon>Pseudomonadati</taxon>
        <taxon>Pseudomonadota</taxon>
        <taxon>Gammaproteobacteria</taxon>
        <taxon>Alteromonadales</taxon>
        <taxon>Idiomarinaceae</taxon>
        <taxon>Pseudidiomarina</taxon>
    </lineage>
</organism>
<dbReference type="RefSeq" id="WP_233340065.1">
    <property type="nucleotide sequence ID" value="NZ_FMXN01000001.1"/>
</dbReference>
<dbReference type="EMBL" id="FMXN01000001">
    <property type="protein sequence ID" value="SDB02948.1"/>
    <property type="molecule type" value="Genomic_DNA"/>
</dbReference>
<evidence type="ECO:0000256" key="3">
    <source>
        <dbReference type="ARBA" id="ARBA00022490"/>
    </source>
</evidence>